<reference evidence="1 2" key="1">
    <citation type="submission" date="2022-05" db="EMBL/GenBank/DDBJ databases">
        <authorList>
            <consortium name="Genoscope - CEA"/>
            <person name="William W."/>
        </authorList>
    </citation>
    <scope>NUCLEOTIDE SEQUENCE [LARGE SCALE GENOMIC DNA]</scope>
</reference>
<accession>A0AAU9XAT3</accession>
<dbReference type="Proteomes" id="UP001159428">
    <property type="component" value="Unassembled WGS sequence"/>
</dbReference>
<dbReference type="AlphaFoldDB" id="A0AAU9XAT3"/>
<sequence>MWKHFLKLRGKKKTGCILAAFSMMHFLHFGTLFMICALMAKTREFQSSGTTCRLLSGRP</sequence>
<proteinExistence type="predicted"/>
<organism evidence="1 2">
    <name type="scientific">Pocillopora meandrina</name>
    <dbReference type="NCBI Taxonomy" id="46732"/>
    <lineage>
        <taxon>Eukaryota</taxon>
        <taxon>Metazoa</taxon>
        <taxon>Cnidaria</taxon>
        <taxon>Anthozoa</taxon>
        <taxon>Hexacorallia</taxon>
        <taxon>Scleractinia</taxon>
        <taxon>Astrocoeniina</taxon>
        <taxon>Pocilloporidae</taxon>
        <taxon>Pocillopora</taxon>
    </lineage>
</organism>
<evidence type="ECO:0000313" key="1">
    <source>
        <dbReference type="EMBL" id="CAH3142357.1"/>
    </source>
</evidence>
<gene>
    <name evidence="1" type="ORF">PMEA_00020103</name>
</gene>
<protein>
    <submittedName>
        <fullName evidence="1">Uncharacterized protein</fullName>
    </submittedName>
</protein>
<comment type="caution">
    <text evidence="1">The sequence shown here is derived from an EMBL/GenBank/DDBJ whole genome shotgun (WGS) entry which is preliminary data.</text>
</comment>
<evidence type="ECO:0000313" key="2">
    <source>
        <dbReference type="Proteomes" id="UP001159428"/>
    </source>
</evidence>
<name>A0AAU9XAT3_9CNID</name>
<keyword evidence="2" id="KW-1185">Reference proteome</keyword>
<dbReference type="EMBL" id="CALNXJ010000036">
    <property type="protein sequence ID" value="CAH3142357.1"/>
    <property type="molecule type" value="Genomic_DNA"/>
</dbReference>